<dbReference type="SUPFAM" id="SSF53335">
    <property type="entry name" value="S-adenosyl-L-methionine-dependent methyltransferases"/>
    <property type="match status" value="1"/>
</dbReference>
<dbReference type="RefSeq" id="XP_033387271.1">
    <property type="nucleotide sequence ID" value="XM_033524887.1"/>
</dbReference>
<organism evidence="2 3">
    <name type="scientific">Aaosphaeria arxii CBS 175.79</name>
    <dbReference type="NCBI Taxonomy" id="1450172"/>
    <lineage>
        <taxon>Eukaryota</taxon>
        <taxon>Fungi</taxon>
        <taxon>Dikarya</taxon>
        <taxon>Ascomycota</taxon>
        <taxon>Pezizomycotina</taxon>
        <taxon>Dothideomycetes</taxon>
        <taxon>Pleosporomycetidae</taxon>
        <taxon>Pleosporales</taxon>
        <taxon>Pleosporales incertae sedis</taxon>
        <taxon>Aaosphaeria</taxon>
    </lineage>
</organism>
<evidence type="ECO:0000256" key="1">
    <source>
        <dbReference type="PROSITE-ProRule" id="PRU00489"/>
    </source>
</evidence>
<sequence length="462" mass="51750">MTAIIYQNPACDVTLIDIPKSIAGAQGRSDDIEIISCPPLEEPYEIRNEPKKPKAREKHAAYSETQVHTEYKAAIELAMSSIRCNLHPGGSWCLPRKLMTQAPNCGKTEKEVAEKDIEARLREWSTSKGDDDDAFNFEKMMASLGAASEANATSIETATHAWLVSYGPAVGSTTEAHGDESVSSKDPWMSYFYNSQNRAADLTVSANPSHSEGAPHEYSFKIPPRASFFLSDSTEPGSFRASFRELTEEYVLPRHFDFVLLDPPWPSGSAKRKVAYEQIGGMPYMRKLLSKLDLDNYLEHNAIVGVWITNKQAARDLVLGPGGLFENWNVGLIEEWIWVKTTSKGEPMFSMDSIWRKPYETLLLGRAAPNSWTTMASAPEIKRRVIAAVPDIHSRKPCLKELIEPHLPPDYSALEIFARYLVAGWTSWGNEAIKFNWDKYWTTKREDDGAPPPPSPPHELQS</sequence>
<dbReference type="Pfam" id="PF05063">
    <property type="entry name" value="MT-A70"/>
    <property type="match status" value="1"/>
</dbReference>
<keyword evidence="3" id="KW-1185">Reference proteome</keyword>
<dbReference type="GeneID" id="54282284"/>
<comment type="similarity">
    <text evidence="1">Belongs to the MT-A70-like family.</text>
</comment>
<gene>
    <name evidence="2" type="ORF">BU24DRAFT_385706</name>
</gene>
<name>A0A6A5Y0F6_9PLEO</name>
<reference evidence="2" key="1">
    <citation type="journal article" date="2020" name="Stud. Mycol.">
        <title>101 Dothideomycetes genomes: a test case for predicting lifestyles and emergence of pathogens.</title>
        <authorList>
            <person name="Haridas S."/>
            <person name="Albert R."/>
            <person name="Binder M."/>
            <person name="Bloem J."/>
            <person name="Labutti K."/>
            <person name="Salamov A."/>
            <person name="Andreopoulos B."/>
            <person name="Baker S."/>
            <person name="Barry K."/>
            <person name="Bills G."/>
            <person name="Bluhm B."/>
            <person name="Cannon C."/>
            <person name="Castanera R."/>
            <person name="Culley D."/>
            <person name="Daum C."/>
            <person name="Ezra D."/>
            <person name="Gonzalez J."/>
            <person name="Henrissat B."/>
            <person name="Kuo A."/>
            <person name="Liang C."/>
            <person name="Lipzen A."/>
            <person name="Lutzoni F."/>
            <person name="Magnuson J."/>
            <person name="Mondo S."/>
            <person name="Nolan M."/>
            <person name="Ohm R."/>
            <person name="Pangilinan J."/>
            <person name="Park H.-J."/>
            <person name="Ramirez L."/>
            <person name="Alfaro M."/>
            <person name="Sun H."/>
            <person name="Tritt A."/>
            <person name="Yoshinaga Y."/>
            <person name="Zwiers L.-H."/>
            <person name="Turgeon B."/>
            <person name="Goodwin S."/>
            <person name="Spatafora J."/>
            <person name="Crous P."/>
            <person name="Grigoriev I."/>
        </authorList>
    </citation>
    <scope>NUCLEOTIDE SEQUENCE</scope>
    <source>
        <strain evidence="2">CBS 175.79</strain>
    </source>
</reference>
<dbReference type="InterPro" id="IPR029063">
    <property type="entry name" value="SAM-dependent_MTases_sf"/>
</dbReference>
<dbReference type="EMBL" id="ML978067">
    <property type="protein sequence ID" value="KAF2018932.1"/>
    <property type="molecule type" value="Genomic_DNA"/>
</dbReference>
<evidence type="ECO:0000313" key="3">
    <source>
        <dbReference type="Proteomes" id="UP000799778"/>
    </source>
</evidence>
<accession>A0A6A5Y0F6</accession>
<dbReference type="GO" id="GO:0008168">
    <property type="term" value="F:methyltransferase activity"/>
    <property type="evidence" value="ECO:0007669"/>
    <property type="project" value="TreeGrafter"/>
</dbReference>
<dbReference type="GO" id="GO:0005634">
    <property type="term" value="C:nucleus"/>
    <property type="evidence" value="ECO:0007669"/>
    <property type="project" value="TreeGrafter"/>
</dbReference>
<dbReference type="PROSITE" id="PS51143">
    <property type="entry name" value="MT_A70"/>
    <property type="match status" value="1"/>
</dbReference>
<proteinExistence type="inferred from homology"/>
<dbReference type="Proteomes" id="UP000799778">
    <property type="component" value="Unassembled WGS sequence"/>
</dbReference>
<evidence type="ECO:0000313" key="2">
    <source>
        <dbReference type="EMBL" id="KAF2018932.1"/>
    </source>
</evidence>
<dbReference type="OrthoDB" id="61116at2759"/>
<dbReference type="PANTHER" id="PTHR12829">
    <property type="entry name" value="N6-ADENOSINE-METHYLTRANSFERASE"/>
    <property type="match status" value="1"/>
</dbReference>
<protein>
    <submittedName>
        <fullName evidence="2">MT-A70-domain-containing protein</fullName>
    </submittedName>
</protein>
<dbReference type="InterPro" id="IPR007757">
    <property type="entry name" value="MT-A70-like"/>
</dbReference>
<dbReference type="AlphaFoldDB" id="A0A6A5Y0F6"/>
<dbReference type="PANTHER" id="PTHR12829:SF4">
    <property type="entry name" value="N(6)-ADENINE-SPECIFIC METHYLTRANSFERASE METTL4"/>
    <property type="match status" value="1"/>
</dbReference>